<dbReference type="Proteomes" id="UP000199651">
    <property type="component" value="Unassembled WGS sequence"/>
</dbReference>
<gene>
    <name evidence="6" type="ORF">SAMN05192558_105372</name>
</gene>
<keyword evidence="2 4" id="KW-0547">Nucleotide-binding</keyword>
<dbReference type="EMBL" id="FNJB01000005">
    <property type="protein sequence ID" value="SDO92803.1"/>
    <property type="molecule type" value="Genomic_DNA"/>
</dbReference>
<dbReference type="GO" id="GO:0046872">
    <property type="term" value="F:metal ion binding"/>
    <property type="evidence" value="ECO:0007669"/>
    <property type="project" value="InterPro"/>
</dbReference>
<dbReference type="RefSeq" id="WP_091375247.1">
    <property type="nucleotide sequence ID" value="NZ_FNDV01000002.1"/>
</dbReference>
<reference evidence="7" key="1">
    <citation type="submission" date="2016-10" db="EMBL/GenBank/DDBJ databases">
        <authorList>
            <person name="Varghese N."/>
            <person name="Submissions S."/>
        </authorList>
    </citation>
    <scope>NUCLEOTIDE SEQUENCE [LARGE SCALE GENOMIC DNA]</scope>
    <source>
        <strain evidence="7">IBRC-M 10655</strain>
    </source>
</reference>
<feature type="domain" description="ATP-grasp" evidence="5">
    <location>
        <begin position="118"/>
        <end position="320"/>
    </location>
</feature>
<keyword evidence="3 4" id="KW-0067">ATP-binding</keyword>
<dbReference type="Gene3D" id="3.30.1490.20">
    <property type="entry name" value="ATP-grasp fold, A domain"/>
    <property type="match status" value="1"/>
</dbReference>
<dbReference type="InterPro" id="IPR040570">
    <property type="entry name" value="LAL_C2"/>
</dbReference>
<dbReference type="OrthoDB" id="6964321at2"/>
<organism evidence="6 7">
    <name type="scientific">Actinokineospora alba</name>
    <dbReference type="NCBI Taxonomy" id="504798"/>
    <lineage>
        <taxon>Bacteria</taxon>
        <taxon>Bacillati</taxon>
        <taxon>Actinomycetota</taxon>
        <taxon>Actinomycetes</taxon>
        <taxon>Pseudonocardiales</taxon>
        <taxon>Pseudonocardiaceae</taxon>
        <taxon>Actinokineospora</taxon>
    </lineage>
</organism>
<dbReference type="SUPFAM" id="SSF56059">
    <property type="entry name" value="Glutathione synthetase ATP-binding domain-like"/>
    <property type="match status" value="1"/>
</dbReference>
<dbReference type="Gene3D" id="3.40.50.20">
    <property type="match status" value="1"/>
</dbReference>
<dbReference type="AlphaFoldDB" id="A0A1H0NJF7"/>
<dbReference type="InterPro" id="IPR052032">
    <property type="entry name" value="ATP-dep_AA_Ligase"/>
</dbReference>
<sequence>MEKYVLVGFNKAALEFLADRFPAGSVVVVEEPDVIAARRVDELIADNPCVGDLVGAPVQDEHDPAAVVAAVPRPEGVCAVVPANEYGVVAAAALAQAWGLPGATVGAATVLRDKVRLRECALAAGIPQPAFREVADDAGVKEFLATQAGEGVLKPANRQGSLGVRLLSPGDDVAEAWRRCVSEDAPNRRPSRELPTRYLVEQRLRGAEVSVEALVCNGSMVFVNVTAKDVLPGTRPVEMGHTVPAALPQDVVVELHELMRRLVTATGFATGVLHAEWMLAAGESPKLIECAGRMPGDSIDHLIDLAYGGSLLLDLITALSGRSPARPAQPLMASAIRFLECGTGEVVAIGDTGSVSAMDGVLEVEVSVGVGDEVGAVNHSWDRPGWIVATGPDSATAAATALAAASSVRIELR</sequence>
<dbReference type="PANTHER" id="PTHR43585">
    <property type="entry name" value="FUMIPYRROLE BIOSYNTHESIS PROTEIN C"/>
    <property type="match status" value="1"/>
</dbReference>
<evidence type="ECO:0000259" key="5">
    <source>
        <dbReference type="PROSITE" id="PS50975"/>
    </source>
</evidence>
<dbReference type="Gene3D" id="3.30.470.20">
    <property type="entry name" value="ATP-grasp fold, B domain"/>
    <property type="match status" value="1"/>
</dbReference>
<dbReference type="Pfam" id="PF18603">
    <property type="entry name" value="LAL_C2"/>
    <property type="match status" value="1"/>
</dbReference>
<proteinExistence type="predicted"/>
<protein>
    <submittedName>
        <fullName evidence="6">Biotin carboxylase</fullName>
    </submittedName>
</protein>
<dbReference type="InterPro" id="IPR013815">
    <property type="entry name" value="ATP_grasp_subdomain_1"/>
</dbReference>
<evidence type="ECO:0000256" key="3">
    <source>
        <dbReference type="ARBA" id="ARBA00022840"/>
    </source>
</evidence>
<dbReference type="GO" id="GO:0005524">
    <property type="term" value="F:ATP binding"/>
    <property type="evidence" value="ECO:0007669"/>
    <property type="project" value="UniProtKB-UniRule"/>
</dbReference>
<evidence type="ECO:0000313" key="7">
    <source>
        <dbReference type="Proteomes" id="UP000199651"/>
    </source>
</evidence>
<dbReference type="PROSITE" id="PS50975">
    <property type="entry name" value="ATP_GRASP"/>
    <property type="match status" value="1"/>
</dbReference>
<evidence type="ECO:0000313" key="6">
    <source>
        <dbReference type="EMBL" id="SDO92803.1"/>
    </source>
</evidence>
<keyword evidence="7" id="KW-1185">Reference proteome</keyword>
<accession>A0A1H0NJF7</accession>
<evidence type="ECO:0000256" key="2">
    <source>
        <dbReference type="ARBA" id="ARBA00022741"/>
    </source>
</evidence>
<dbReference type="Pfam" id="PF13535">
    <property type="entry name" value="ATP-grasp_4"/>
    <property type="match status" value="1"/>
</dbReference>
<keyword evidence="1" id="KW-0436">Ligase</keyword>
<evidence type="ECO:0000256" key="4">
    <source>
        <dbReference type="PROSITE-ProRule" id="PRU00409"/>
    </source>
</evidence>
<evidence type="ECO:0000256" key="1">
    <source>
        <dbReference type="ARBA" id="ARBA00022598"/>
    </source>
</evidence>
<dbReference type="GO" id="GO:0016874">
    <property type="term" value="F:ligase activity"/>
    <property type="evidence" value="ECO:0007669"/>
    <property type="project" value="UniProtKB-KW"/>
</dbReference>
<name>A0A1H0NJF7_9PSEU</name>
<dbReference type="PANTHER" id="PTHR43585:SF2">
    <property type="entry name" value="ATP-GRASP ENZYME FSQD"/>
    <property type="match status" value="1"/>
</dbReference>
<dbReference type="InterPro" id="IPR011761">
    <property type="entry name" value="ATP-grasp"/>
</dbReference>
<dbReference type="STRING" id="504798.SAMN05421871_102422"/>